<dbReference type="AlphaFoldDB" id="A0A1M7H9R1"/>
<dbReference type="OrthoDB" id="115989at2"/>
<dbReference type="InterPro" id="IPR012349">
    <property type="entry name" value="Split_barrel_FMN-bd"/>
</dbReference>
<dbReference type="EMBL" id="FRBW01000002">
    <property type="protein sequence ID" value="SHM25073.1"/>
    <property type="molecule type" value="Genomic_DNA"/>
</dbReference>
<feature type="domain" description="Pyridoxamine 5'-phosphate oxidase N-terminal" evidence="1">
    <location>
        <begin position="9"/>
        <end position="134"/>
    </location>
</feature>
<sequence length="185" mass="20231">MAKQFPSIDDRLSDFLARQHIFFTGSAAPDGRVNVSPKPASALRILGPNQAVYLDQTGSSNETAAHLGQSNRLTIMFCAVEGPPQILRLFGSGRVIRRDSSEYADLLAGPFEGHEPPGARQMILIDIDLVQTSCGFGVPLFDYKAERQSLDRWAAAKSSEELEAYQREKNQISLDGFPTGLFAGE</sequence>
<accession>A0A1M7H9R1</accession>
<dbReference type="PANTHER" id="PTHR39336">
    <property type="entry name" value="PYRIDOXAMINE PHOSPHATE OXIDASE FAMILY PROTEIN (AFU_ORTHOLOGUE AFUA_6G11440)"/>
    <property type="match status" value="1"/>
</dbReference>
<dbReference type="InterPro" id="IPR011576">
    <property type="entry name" value="Pyridox_Oxase_N"/>
</dbReference>
<evidence type="ECO:0000313" key="3">
    <source>
        <dbReference type="Proteomes" id="UP000186002"/>
    </source>
</evidence>
<gene>
    <name evidence="2" type="ORF">SAMN05444272_2148</name>
</gene>
<dbReference type="SUPFAM" id="SSF50475">
    <property type="entry name" value="FMN-binding split barrel"/>
    <property type="match status" value="1"/>
</dbReference>
<reference evidence="2 3" key="1">
    <citation type="submission" date="2016-11" db="EMBL/GenBank/DDBJ databases">
        <authorList>
            <person name="Jaros S."/>
            <person name="Januszkiewicz K."/>
            <person name="Wedrychowicz H."/>
        </authorList>
    </citation>
    <scope>NUCLEOTIDE SEQUENCE [LARGE SCALE GENOMIC DNA]</scope>
    <source>
        <strain evidence="2 3">DSM 22153</strain>
    </source>
</reference>
<dbReference type="Gene3D" id="2.30.110.10">
    <property type="entry name" value="Electron Transport, Fmn-binding Protein, Chain A"/>
    <property type="match status" value="1"/>
</dbReference>
<protein>
    <submittedName>
        <fullName evidence="2">Pyridoxamine 5'-phosphate oxidase</fullName>
    </submittedName>
</protein>
<name>A0A1M7H9R1_9HYPH</name>
<evidence type="ECO:0000313" key="2">
    <source>
        <dbReference type="EMBL" id="SHM25073.1"/>
    </source>
</evidence>
<dbReference type="Proteomes" id="UP000186002">
    <property type="component" value="Unassembled WGS sequence"/>
</dbReference>
<organism evidence="2 3">
    <name type="scientific">Roseibium suaedae</name>
    <dbReference type="NCBI Taxonomy" id="735517"/>
    <lineage>
        <taxon>Bacteria</taxon>
        <taxon>Pseudomonadati</taxon>
        <taxon>Pseudomonadota</taxon>
        <taxon>Alphaproteobacteria</taxon>
        <taxon>Hyphomicrobiales</taxon>
        <taxon>Stappiaceae</taxon>
        <taxon>Roseibium</taxon>
    </lineage>
</organism>
<keyword evidence="3" id="KW-1185">Reference proteome</keyword>
<evidence type="ECO:0000259" key="1">
    <source>
        <dbReference type="Pfam" id="PF01243"/>
    </source>
</evidence>
<proteinExistence type="predicted"/>
<dbReference type="RefSeq" id="WP_073012836.1">
    <property type="nucleotide sequence ID" value="NZ_FRBW01000002.1"/>
</dbReference>
<dbReference type="STRING" id="735517.SAMN05444272_2148"/>
<dbReference type="Pfam" id="PF01243">
    <property type="entry name" value="PNPOx_N"/>
    <property type="match status" value="1"/>
</dbReference>
<dbReference type="PANTHER" id="PTHR39336:SF1">
    <property type="entry name" value="PYRIDOXAMINE PHOSPHATE OXIDASE FAMILY PROTEIN (AFU_ORTHOLOGUE AFUA_6G11440)"/>
    <property type="match status" value="1"/>
</dbReference>